<dbReference type="AlphaFoldDB" id="A0A0E9Q4Z8"/>
<reference evidence="1" key="2">
    <citation type="journal article" date="2015" name="Fish Shellfish Immunol.">
        <title>Early steps in the European eel (Anguilla anguilla)-Vibrio vulnificus interaction in the gills: Role of the RtxA13 toxin.</title>
        <authorList>
            <person name="Callol A."/>
            <person name="Pajuelo D."/>
            <person name="Ebbesson L."/>
            <person name="Teles M."/>
            <person name="MacKenzie S."/>
            <person name="Amaro C."/>
        </authorList>
    </citation>
    <scope>NUCLEOTIDE SEQUENCE</scope>
</reference>
<reference evidence="1" key="1">
    <citation type="submission" date="2014-11" db="EMBL/GenBank/DDBJ databases">
        <authorList>
            <person name="Amaro Gonzalez C."/>
        </authorList>
    </citation>
    <scope>NUCLEOTIDE SEQUENCE</scope>
</reference>
<organism evidence="1">
    <name type="scientific">Anguilla anguilla</name>
    <name type="common">European freshwater eel</name>
    <name type="synonym">Muraena anguilla</name>
    <dbReference type="NCBI Taxonomy" id="7936"/>
    <lineage>
        <taxon>Eukaryota</taxon>
        <taxon>Metazoa</taxon>
        <taxon>Chordata</taxon>
        <taxon>Craniata</taxon>
        <taxon>Vertebrata</taxon>
        <taxon>Euteleostomi</taxon>
        <taxon>Actinopterygii</taxon>
        <taxon>Neopterygii</taxon>
        <taxon>Teleostei</taxon>
        <taxon>Anguilliformes</taxon>
        <taxon>Anguillidae</taxon>
        <taxon>Anguilla</taxon>
    </lineage>
</organism>
<accession>A0A0E9Q4Z8</accession>
<protein>
    <submittedName>
        <fullName evidence="1">Uncharacterized protein</fullName>
    </submittedName>
</protein>
<sequence>MLIAGGVSELVSMGVCPRLFQSTRVHCVQQFLCFSEGGSTSFILSPSRTLPLSGLRVRDICSGRWSPLCGITPSCSGCC</sequence>
<evidence type="ECO:0000313" key="1">
    <source>
        <dbReference type="EMBL" id="JAH11602.1"/>
    </source>
</evidence>
<dbReference type="EMBL" id="GBXM01096975">
    <property type="protein sequence ID" value="JAH11602.1"/>
    <property type="molecule type" value="Transcribed_RNA"/>
</dbReference>
<proteinExistence type="predicted"/>
<name>A0A0E9Q4Z8_ANGAN</name>